<dbReference type="RefSeq" id="WP_184634921.1">
    <property type="nucleotide sequence ID" value="NZ_JACHLY010000001.1"/>
</dbReference>
<dbReference type="AlphaFoldDB" id="A0A841EBY5"/>
<comment type="caution">
    <text evidence="2">The sequence shown here is derived from an EMBL/GenBank/DDBJ whole genome shotgun (WGS) entry which is preliminary data.</text>
</comment>
<dbReference type="EMBL" id="JACHLY010000001">
    <property type="protein sequence ID" value="MBB5998583.1"/>
    <property type="molecule type" value="Genomic_DNA"/>
</dbReference>
<evidence type="ECO:0000259" key="1">
    <source>
        <dbReference type="Pfam" id="PF13546"/>
    </source>
</evidence>
<name>A0A841EBY5_9ACTN</name>
<dbReference type="InterPro" id="IPR038721">
    <property type="entry name" value="IS701-like_DDE_dom"/>
</dbReference>
<protein>
    <submittedName>
        <fullName evidence="2">SRSO17 transposase</fullName>
    </submittedName>
</protein>
<dbReference type="Proteomes" id="UP000578077">
    <property type="component" value="Unassembled WGS sequence"/>
</dbReference>
<reference evidence="2 3" key="1">
    <citation type="submission" date="2020-08" db="EMBL/GenBank/DDBJ databases">
        <title>Sequencing the genomes of 1000 actinobacteria strains.</title>
        <authorList>
            <person name="Klenk H.-P."/>
        </authorList>
    </citation>
    <scope>NUCLEOTIDE SEQUENCE [LARGE SCALE GENOMIC DNA]</scope>
    <source>
        <strain evidence="2 3">DSM 44593</strain>
    </source>
</reference>
<dbReference type="PANTHER" id="PTHR33627">
    <property type="entry name" value="TRANSPOSASE"/>
    <property type="match status" value="1"/>
</dbReference>
<gene>
    <name evidence="2" type="ORF">HNR25_002334</name>
</gene>
<proteinExistence type="predicted"/>
<evidence type="ECO:0000313" key="3">
    <source>
        <dbReference type="Proteomes" id="UP000578077"/>
    </source>
</evidence>
<dbReference type="PANTHER" id="PTHR33627:SF1">
    <property type="entry name" value="TRANSPOSASE"/>
    <property type="match status" value="1"/>
</dbReference>
<sequence length="216" mass="24290">MSELMIFQYRQPDVHGIRPFSGSSEADEERFTVFVDQVFRGLPCIEQRMSAASYLRGVLTTEGRKSINRIGESLGLSATARHSLRHFVNDSPWDWGGVRNEIVRWIERVESVRAWVFAPVFMPKRGAMSVGVHKAFVPVKERTMNCQIGIGLFLAAAGRTIPVDWRLVLPREWIQDGGLRSQHRCFRASSLVRASGWCEPGTEGSRPPLPAGYSMA</sequence>
<dbReference type="Pfam" id="PF13546">
    <property type="entry name" value="DDE_5"/>
    <property type="match status" value="1"/>
</dbReference>
<accession>A0A841EBY5</accession>
<organism evidence="2 3">
    <name type="scientific">Streptomonospora salina</name>
    <dbReference type="NCBI Taxonomy" id="104205"/>
    <lineage>
        <taxon>Bacteria</taxon>
        <taxon>Bacillati</taxon>
        <taxon>Actinomycetota</taxon>
        <taxon>Actinomycetes</taxon>
        <taxon>Streptosporangiales</taxon>
        <taxon>Nocardiopsidaceae</taxon>
        <taxon>Streptomonospora</taxon>
    </lineage>
</organism>
<evidence type="ECO:0000313" key="2">
    <source>
        <dbReference type="EMBL" id="MBB5998583.1"/>
    </source>
</evidence>
<dbReference type="InterPro" id="IPR039365">
    <property type="entry name" value="IS701-like"/>
</dbReference>
<keyword evidence="3" id="KW-1185">Reference proteome</keyword>
<feature type="domain" description="Transposase IS701-like DDE" evidence="1">
    <location>
        <begin position="43"/>
        <end position="177"/>
    </location>
</feature>